<dbReference type="AlphaFoldDB" id="A0A840QG94"/>
<keyword evidence="7 11" id="KW-1133">Transmembrane helix</keyword>
<comment type="caution">
    <text evidence="13">The sequence shown here is derived from an EMBL/GenBank/DDBJ whole genome shotgun (WGS) entry which is preliminary data.</text>
</comment>
<evidence type="ECO:0000256" key="2">
    <source>
        <dbReference type="ARBA" id="ARBA00008240"/>
    </source>
</evidence>
<evidence type="ECO:0000256" key="4">
    <source>
        <dbReference type="ARBA" id="ARBA00022475"/>
    </source>
</evidence>
<dbReference type="Gene3D" id="1.20.1250.20">
    <property type="entry name" value="MFS general substrate transporter like domains"/>
    <property type="match status" value="2"/>
</dbReference>
<feature type="transmembrane region" description="Helical" evidence="11">
    <location>
        <begin position="338"/>
        <end position="357"/>
    </location>
</feature>
<name>A0A840QG94_9PSEU</name>
<dbReference type="CDD" id="cd17369">
    <property type="entry name" value="MFS_ShiA_like"/>
    <property type="match status" value="1"/>
</dbReference>
<comment type="similarity">
    <text evidence="2">Belongs to the major facilitator superfamily. Metabolite:H+ Symporter (MHS) family (TC 2.A.1.6) family.</text>
</comment>
<feature type="domain" description="Major facilitator superfamily (MFS) profile" evidence="12">
    <location>
        <begin position="19"/>
        <end position="429"/>
    </location>
</feature>
<comment type="subcellular location">
    <subcellularLocation>
        <location evidence="1">Cell membrane</location>
        <topology evidence="1">Multi-pass membrane protein</topology>
    </subcellularLocation>
</comment>
<evidence type="ECO:0000256" key="11">
    <source>
        <dbReference type="SAM" id="Phobius"/>
    </source>
</evidence>
<reference evidence="13 14" key="1">
    <citation type="submission" date="2020-08" db="EMBL/GenBank/DDBJ databases">
        <title>Sequencing the genomes of 1000 actinobacteria strains.</title>
        <authorList>
            <person name="Klenk H.-P."/>
        </authorList>
    </citation>
    <scope>NUCLEOTIDE SEQUENCE [LARGE SCALE GENOMIC DNA]</scope>
    <source>
        <strain evidence="13 14">DSM 45584</strain>
    </source>
</reference>
<evidence type="ECO:0000256" key="6">
    <source>
        <dbReference type="ARBA" id="ARBA00022847"/>
    </source>
</evidence>
<evidence type="ECO:0000256" key="10">
    <source>
        <dbReference type="ARBA" id="ARBA00039918"/>
    </source>
</evidence>
<feature type="transmembrane region" description="Helical" evidence="11">
    <location>
        <begin position="313"/>
        <end position="332"/>
    </location>
</feature>
<feature type="transmembrane region" description="Helical" evidence="11">
    <location>
        <begin position="157"/>
        <end position="180"/>
    </location>
</feature>
<dbReference type="GO" id="GO:0015293">
    <property type="term" value="F:symporter activity"/>
    <property type="evidence" value="ECO:0007669"/>
    <property type="project" value="UniProtKB-KW"/>
</dbReference>
<proteinExistence type="inferred from homology"/>
<dbReference type="SUPFAM" id="SSF103473">
    <property type="entry name" value="MFS general substrate transporter"/>
    <property type="match status" value="1"/>
</dbReference>
<feature type="transmembrane region" description="Helical" evidence="11">
    <location>
        <begin position="247"/>
        <end position="271"/>
    </location>
</feature>
<dbReference type="RefSeq" id="WP_184728628.1">
    <property type="nucleotide sequence ID" value="NZ_JACHIW010000001.1"/>
</dbReference>
<keyword evidence="8 11" id="KW-0472">Membrane</keyword>
<evidence type="ECO:0000256" key="5">
    <source>
        <dbReference type="ARBA" id="ARBA00022692"/>
    </source>
</evidence>
<dbReference type="PANTHER" id="PTHR43045">
    <property type="entry name" value="SHIKIMATE TRANSPORTER"/>
    <property type="match status" value="1"/>
</dbReference>
<dbReference type="InterPro" id="IPR036259">
    <property type="entry name" value="MFS_trans_sf"/>
</dbReference>
<dbReference type="PROSITE" id="PS50850">
    <property type="entry name" value="MFS"/>
    <property type="match status" value="1"/>
</dbReference>
<evidence type="ECO:0000256" key="1">
    <source>
        <dbReference type="ARBA" id="ARBA00004651"/>
    </source>
</evidence>
<evidence type="ECO:0000313" key="13">
    <source>
        <dbReference type="EMBL" id="MBB5157768.1"/>
    </source>
</evidence>
<feature type="transmembrane region" description="Helical" evidence="11">
    <location>
        <begin position="56"/>
        <end position="80"/>
    </location>
</feature>
<comment type="function">
    <text evidence="9">May be a proton symporter involved in the uptake of osmolytes such as proline and glycine betaine.</text>
</comment>
<dbReference type="InterPro" id="IPR020846">
    <property type="entry name" value="MFS_dom"/>
</dbReference>
<protein>
    <recommendedName>
        <fullName evidence="10">Putative proline/betaine transporter</fullName>
    </recommendedName>
</protein>
<keyword evidence="4" id="KW-1003">Cell membrane</keyword>
<evidence type="ECO:0000256" key="8">
    <source>
        <dbReference type="ARBA" id="ARBA00023136"/>
    </source>
</evidence>
<feature type="transmembrane region" description="Helical" evidence="11">
    <location>
        <begin position="378"/>
        <end position="399"/>
    </location>
</feature>
<evidence type="ECO:0000259" key="12">
    <source>
        <dbReference type="PROSITE" id="PS50850"/>
    </source>
</evidence>
<feature type="transmembrane region" description="Helical" evidence="11">
    <location>
        <begin position="405"/>
        <end position="427"/>
    </location>
</feature>
<dbReference type="PROSITE" id="PS00217">
    <property type="entry name" value="SUGAR_TRANSPORT_2"/>
    <property type="match status" value="1"/>
</dbReference>
<organism evidence="13 14">
    <name type="scientific">Saccharopolyspora phatthalungensis</name>
    <dbReference type="NCBI Taxonomy" id="664693"/>
    <lineage>
        <taxon>Bacteria</taxon>
        <taxon>Bacillati</taxon>
        <taxon>Actinomycetota</taxon>
        <taxon>Actinomycetes</taxon>
        <taxon>Pseudonocardiales</taxon>
        <taxon>Pseudonocardiaceae</taxon>
        <taxon>Saccharopolyspora</taxon>
    </lineage>
</organism>
<dbReference type="Pfam" id="PF07690">
    <property type="entry name" value="MFS_1"/>
    <property type="match status" value="1"/>
</dbReference>
<evidence type="ECO:0000256" key="9">
    <source>
        <dbReference type="ARBA" id="ARBA00037295"/>
    </source>
</evidence>
<dbReference type="InterPro" id="IPR005829">
    <property type="entry name" value="Sugar_transporter_CS"/>
</dbReference>
<dbReference type="EMBL" id="JACHIW010000001">
    <property type="protein sequence ID" value="MBB5157768.1"/>
    <property type="molecule type" value="Genomic_DNA"/>
</dbReference>
<gene>
    <name evidence="13" type="ORF">BJ970_005302</name>
</gene>
<evidence type="ECO:0000313" key="14">
    <source>
        <dbReference type="Proteomes" id="UP000584374"/>
    </source>
</evidence>
<accession>A0A840QG94</accession>
<feature type="transmembrane region" description="Helical" evidence="11">
    <location>
        <begin position="283"/>
        <end position="301"/>
    </location>
</feature>
<dbReference type="Proteomes" id="UP000584374">
    <property type="component" value="Unassembled WGS sequence"/>
</dbReference>
<feature type="transmembrane region" description="Helical" evidence="11">
    <location>
        <begin position="116"/>
        <end position="136"/>
    </location>
</feature>
<evidence type="ECO:0000256" key="3">
    <source>
        <dbReference type="ARBA" id="ARBA00022448"/>
    </source>
</evidence>
<keyword evidence="5 11" id="KW-0812">Transmembrane</keyword>
<feature type="transmembrane region" description="Helical" evidence="11">
    <location>
        <begin position="92"/>
        <end position="110"/>
    </location>
</feature>
<feature type="transmembrane region" description="Helical" evidence="11">
    <location>
        <begin position="192"/>
        <end position="211"/>
    </location>
</feature>
<keyword evidence="6" id="KW-0769">Symport</keyword>
<keyword evidence="14" id="KW-1185">Reference proteome</keyword>
<dbReference type="FunFam" id="1.20.1250.20:FF:000001">
    <property type="entry name" value="Dicarboxylate MFS transporter"/>
    <property type="match status" value="1"/>
</dbReference>
<evidence type="ECO:0000256" key="7">
    <source>
        <dbReference type="ARBA" id="ARBA00022989"/>
    </source>
</evidence>
<dbReference type="InterPro" id="IPR011701">
    <property type="entry name" value="MFS"/>
</dbReference>
<keyword evidence="3" id="KW-0813">Transport</keyword>
<dbReference type="GO" id="GO:0005886">
    <property type="term" value="C:plasma membrane"/>
    <property type="evidence" value="ECO:0007669"/>
    <property type="project" value="UniProtKB-SubCell"/>
</dbReference>
<dbReference type="PANTHER" id="PTHR43045:SF1">
    <property type="entry name" value="SHIKIMATE TRANSPORTER"/>
    <property type="match status" value="1"/>
</dbReference>
<sequence>MTVSTSTNAPVDTALVRRVAIASAIGTTIEYYDFVLYASAAALVFDKLFFPAHDPLVGTMAAFATFFVGYLARPLGGLLFGHFGDRLGRKKMLVATLLIMGLSTVAIGLLPTYGAIGLWAPITLLLIRLLQGLGMGGEYGGGAVITIEHAPADRRGFYGSLVHIGTPAGVLLPTALLALFSAGMPEDQFLSWGWRLPFLASILLVAVGLYIRLRITESPSFQQLRRTDRPAAKPPLLQVLARHPKDVLLSIGAKLAESGLFNVYYVVAISYVTTQLDVAKSTVLVAVLIGCALECVTLPLFGALSDRIGRRRLYVFGALFQVVLAAPFFLLLGSTDPLLIGVAITLGLAVGHGAMYGPQCAFFAQLYPVAVRYTGLSLTQQVGATLGGGLSPLIATALLTAAGGAPWLVVAYMVVVALLSAVCALPLSAGERRRIETIG</sequence>